<keyword evidence="4 5" id="KW-0472">Membrane</keyword>
<accession>A0ABN6QD49</accession>
<evidence type="ECO:0000313" key="6">
    <source>
        <dbReference type="EMBL" id="BDL42449.1"/>
    </source>
</evidence>
<evidence type="ECO:0000256" key="3">
    <source>
        <dbReference type="ARBA" id="ARBA00022989"/>
    </source>
</evidence>
<gene>
    <name evidence="6" type="primary">mntP</name>
    <name evidence="6" type="ORF">Abiwalacus_00230</name>
</gene>
<organism evidence="6 7">
    <name type="scientific">Akkermansia biwaensis</name>
    <dbReference type="NCBI Taxonomy" id="2946555"/>
    <lineage>
        <taxon>Bacteria</taxon>
        <taxon>Pseudomonadati</taxon>
        <taxon>Verrucomicrobiota</taxon>
        <taxon>Verrucomicrobiia</taxon>
        <taxon>Verrucomicrobiales</taxon>
        <taxon>Akkermansiaceae</taxon>
        <taxon>Akkermansia</taxon>
    </lineage>
</organism>
<evidence type="ECO:0000256" key="1">
    <source>
        <dbReference type="ARBA" id="ARBA00022475"/>
    </source>
</evidence>
<feature type="transmembrane region" description="Helical" evidence="5">
    <location>
        <begin position="48"/>
        <end position="65"/>
    </location>
</feature>
<name>A0ABN6QD49_9BACT</name>
<feature type="transmembrane region" description="Helical" evidence="5">
    <location>
        <begin position="6"/>
        <end position="28"/>
    </location>
</feature>
<reference evidence="6" key="1">
    <citation type="submission" date="2022-06" db="EMBL/GenBank/DDBJ databases">
        <title>Akkermansia biwalacus sp. nov., an anaerobic mucin-degrading bacterium isolated from human intestine.</title>
        <authorList>
            <person name="Kobayashi Y."/>
            <person name="Inoue S."/>
            <person name="Kawahara T."/>
            <person name="Kohda N."/>
        </authorList>
    </citation>
    <scope>NUCLEOTIDE SEQUENCE</scope>
    <source>
        <strain evidence="6">WON2089</strain>
    </source>
</reference>
<dbReference type="EMBL" id="AP025943">
    <property type="protein sequence ID" value="BDL42449.1"/>
    <property type="molecule type" value="Genomic_DNA"/>
</dbReference>
<evidence type="ECO:0000256" key="5">
    <source>
        <dbReference type="SAM" id="Phobius"/>
    </source>
</evidence>
<keyword evidence="2 5" id="KW-0812">Transmembrane</keyword>
<feature type="transmembrane region" description="Helical" evidence="5">
    <location>
        <begin position="140"/>
        <end position="164"/>
    </location>
</feature>
<keyword evidence="7" id="KW-1185">Reference proteome</keyword>
<evidence type="ECO:0000256" key="4">
    <source>
        <dbReference type="ARBA" id="ARBA00023136"/>
    </source>
</evidence>
<dbReference type="InterPro" id="IPR003810">
    <property type="entry name" value="Mntp/YtaF"/>
</dbReference>
<feature type="transmembrane region" description="Helical" evidence="5">
    <location>
        <begin position="71"/>
        <end position="89"/>
    </location>
</feature>
<evidence type="ECO:0000313" key="7">
    <source>
        <dbReference type="Proteomes" id="UP001062263"/>
    </source>
</evidence>
<dbReference type="Pfam" id="PF02659">
    <property type="entry name" value="Mntp"/>
    <property type="match status" value="1"/>
</dbReference>
<proteinExistence type="predicted"/>
<protein>
    <submittedName>
        <fullName evidence="6">Manganese efflux pump MntP</fullName>
    </submittedName>
</protein>
<keyword evidence="1" id="KW-1003">Cell membrane</keyword>
<dbReference type="PANTHER" id="PTHR35529">
    <property type="entry name" value="MANGANESE EFFLUX PUMP MNTP-RELATED"/>
    <property type="match status" value="1"/>
</dbReference>
<keyword evidence="3 5" id="KW-1133">Transmembrane helix</keyword>
<evidence type="ECO:0000256" key="2">
    <source>
        <dbReference type="ARBA" id="ARBA00022692"/>
    </source>
</evidence>
<sequence>MNPADLLFLAFALSVDAFVVAFSFGLIIKKNRFRNGMEISLATGGGQFLMPVLGFFLTGTVHGYIAEWDHWLGFAVFTILGINVIREGWNHRTNKELPDVSSLTAFTLLGVGIATSIDALVAGISIYLSSVQCGASPPFHAVFLPAAVIGATTFLCTAAGFFLARKLHRFPSFHLEAGAGIILIGLGVKMLCDHMC</sequence>
<feature type="transmembrane region" description="Helical" evidence="5">
    <location>
        <begin position="101"/>
        <end position="128"/>
    </location>
</feature>
<dbReference type="PANTHER" id="PTHR35529:SF1">
    <property type="entry name" value="MANGANESE EFFLUX PUMP MNTP-RELATED"/>
    <property type="match status" value="1"/>
</dbReference>
<dbReference type="Proteomes" id="UP001062263">
    <property type="component" value="Chromosome"/>
</dbReference>